<keyword evidence="1" id="KW-0175">Coiled coil</keyword>
<dbReference type="Proteomes" id="UP000427716">
    <property type="component" value="Chromosome"/>
</dbReference>
<evidence type="ECO:0000256" key="2">
    <source>
        <dbReference type="SAM" id="SignalP"/>
    </source>
</evidence>
<keyword evidence="4" id="KW-1185">Reference proteome</keyword>
<reference evidence="3 4" key="1">
    <citation type="submission" date="2019-11" db="EMBL/GenBank/DDBJ databases">
        <authorList>
            <person name="Zhang J."/>
            <person name="Sun C."/>
        </authorList>
    </citation>
    <scope>NUCLEOTIDE SEQUENCE [LARGE SCALE GENOMIC DNA]</scope>
    <source>
        <strain evidence="4">sp2</strain>
    </source>
</reference>
<keyword evidence="2" id="KW-0732">Signal</keyword>
<evidence type="ECO:0000313" key="4">
    <source>
        <dbReference type="Proteomes" id="UP000427716"/>
    </source>
</evidence>
<protein>
    <submittedName>
        <fullName evidence="3">Carbohydrate porin</fullName>
    </submittedName>
</protein>
<accession>A0A6I6CVW9</accession>
<sequence>MMKKQLLAISIGVALGTSPLAGIAATGDASAEKIMQELEALKQRVETLQGELEKERARNDQIEQKQAEQAEKVAKAEEKAEASKPDINVGGAVRFNYTVADNDSAGKDRGGDLAFDTFRLNFDGEINDVILSAEWRWYEYMSVIHHAWVGYEFTDDLMARAGIFQVPFGVLPYNSHNFYFSSLYYVGLEDNYDFGVGTTYTPGDWRFDLALFKNDERKWGDGYASGALESYSANVMGYGETSADPYAEGYDASMTNTLAARAEYTYEVSDGFTLKPGVSVKYGQLDSSMPGAYYGSEKGDGDYYAAAAHLVADYDRWNVQLQYTDWEYDLDNADAESLRYGYYNAAYTGPLSANALTANVAYTMPVEWGPVSSLSFYNDYSLIFDKNNDFEDTYMNVTGMAVSAGGVYAYFDIINGKNQPFVAGGGNALTDDTGANTIFNINVGYYF</sequence>
<dbReference type="AlphaFoldDB" id="A0A6I6CVW9"/>
<dbReference type="RefSeq" id="WP_156574011.1">
    <property type="nucleotide sequence ID" value="NZ_CP046415.1"/>
</dbReference>
<organism evidence="3 4">
    <name type="scientific">Guyparkeria halophila</name>
    <dbReference type="NCBI Taxonomy" id="47960"/>
    <lineage>
        <taxon>Bacteria</taxon>
        <taxon>Pseudomonadati</taxon>
        <taxon>Pseudomonadota</taxon>
        <taxon>Gammaproteobacteria</taxon>
        <taxon>Chromatiales</taxon>
        <taxon>Thioalkalibacteraceae</taxon>
        <taxon>Guyparkeria</taxon>
    </lineage>
</organism>
<gene>
    <name evidence="3" type="ORF">GM160_06455</name>
</gene>
<proteinExistence type="predicted"/>
<feature type="signal peptide" evidence="2">
    <location>
        <begin position="1"/>
        <end position="24"/>
    </location>
</feature>
<dbReference type="KEGG" id="ghl:GM160_06455"/>
<feature type="coiled-coil region" evidence="1">
    <location>
        <begin position="31"/>
        <end position="79"/>
    </location>
</feature>
<evidence type="ECO:0000313" key="3">
    <source>
        <dbReference type="EMBL" id="QGT78566.1"/>
    </source>
</evidence>
<dbReference type="SUPFAM" id="SSF56935">
    <property type="entry name" value="Porins"/>
    <property type="match status" value="1"/>
</dbReference>
<evidence type="ECO:0000256" key="1">
    <source>
        <dbReference type="SAM" id="Coils"/>
    </source>
</evidence>
<feature type="chain" id="PRO_5026026746" evidence="2">
    <location>
        <begin position="25"/>
        <end position="447"/>
    </location>
</feature>
<name>A0A6I6CVW9_9GAMM</name>
<dbReference type="EMBL" id="CP046415">
    <property type="protein sequence ID" value="QGT78566.1"/>
    <property type="molecule type" value="Genomic_DNA"/>
</dbReference>